<protein>
    <submittedName>
        <fullName evidence="3">Uncharacterized protein</fullName>
    </submittedName>
</protein>
<organism evidence="3 4">
    <name type="scientific">Skeletonema marinoi</name>
    <dbReference type="NCBI Taxonomy" id="267567"/>
    <lineage>
        <taxon>Eukaryota</taxon>
        <taxon>Sar</taxon>
        <taxon>Stramenopiles</taxon>
        <taxon>Ochrophyta</taxon>
        <taxon>Bacillariophyta</taxon>
        <taxon>Coscinodiscophyceae</taxon>
        <taxon>Thalassiosirophycidae</taxon>
        <taxon>Thalassiosirales</taxon>
        <taxon>Skeletonemataceae</taxon>
        <taxon>Skeletonema</taxon>
        <taxon>Skeletonema marinoi-dohrnii complex</taxon>
    </lineage>
</organism>
<evidence type="ECO:0000313" key="3">
    <source>
        <dbReference type="EMBL" id="KAK1743486.1"/>
    </source>
</evidence>
<evidence type="ECO:0000256" key="1">
    <source>
        <dbReference type="SAM" id="MobiDB-lite"/>
    </source>
</evidence>
<feature type="compositionally biased region" description="Polar residues" evidence="1">
    <location>
        <begin position="1"/>
        <end position="13"/>
    </location>
</feature>
<gene>
    <name evidence="3" type="ORF">QTG54_006107</name>
</gene>
<proteinExistence type="predicted"/>
<dbReference type="Proteomes" id="UP001224775">
    <property type="component" value="Unassembled WGS sequence"/>
</dbReference>
<evidence type="ECO:0000313" key="4">
    <source>
        <dbReference type="Proteomes" id="UP001224775"/>
    </source>
</evidence>
<feature type="region of interest" description="Disordered" evidence="1">
    <location>
        <begin position="1"/>
        <end position="38"/>
    </location>
</feature>
<dbReference type="AlphaFoldDB" id="A0AAD9DDC4"/>
<reference evidence="3" key="1">
    <citation type="submission" date="2023-06" db="EMBL/GenBank/DDBJ databases">
        <title>Survivors Of The Sea: Transcriptome response of Skeletonema marinoi to long-term dormancy.</title>
        <authorList>
            <person name="Pinder M.I.M."/>
            <person name="Kourtchenko O."/>
            <person name="Robertson E.K."/>
            <person name="Larsson T."/>
            <person name="Maumus F."/>
            <person name="Osuna-Cruz C.M."/>
            <person name="Vancaester E."/>
            <person name="Stenow R."/>
            <person name="Vandepoele K."/>
            <person name="Ploug H."/>
            <person name="Bruchert V."/>
            <person name="Godhe A."/>
            <person name="Topel M."/>
        </authorList>
    </citation>
    <scope>NUCLEOTIDE SEQUENCE</scope>
    <source>
        <strain evidence="3">R05AC</strain>
    </source>
</reference>
<keyword evidence="2" id="KW-0812">Transmembrane</keyword>
<feature type="transmembrane region" description="Helical" evidence="2">
    <location>
        <begin position="87"/>
        <end position="110"/>
    </location>
</feature>
<feature type="transmembrane region" description="Helical" evidence="2">
    <location>
        <begin position="52"/>
        <end position="75"/>
    </location>
</feature>
<evidence type="ECO:0000256" key="2">
    <source>
        <dbReference type="SAM" id="Phobius"/>
    </source>
</evidence>
<comment type="caution">
    <text evidence="3">The sequence shown here is derived from an EMBL/GenBank/DDBJ whole genome shotgun (WGS) entry which is preliminary data.</text>
</comment>
<keyword evidence="2" id="KW-0472">Membrane</keyword>
<accession>A0AAD9DDC4</accession>
<sequence>MAAYQSSSTTTTGRPPVQESYGGTTDSSSNVGLPNSARGEGTTTSEMVAKLRFFNCAVCAYLILFHFLPIVINPIRLALLIKSPVRLVLEAIVGIVAISMLITEAQVPIFAEKVLLLFQKCRVGNVQLIDLDVARGRVVAIVVMTLATGMVNHLNSHHSNNGNNGIVSDQTVMDDSQQSMIVNGTNSSAALNETINNIDNITSTSYHPASTYNNDDLNAVMGFLCAIVYSCIFSLSMWILLALLSYTLYVMREYPSYAEYKAFSHVQNDSSTSSAARPLSPASGRSWVSNIPDFSSITGGGYQSVDNPIQMNV</sequence>
<dbReference type="EMBL" id="JATAAI010000009">
    <property type="protein sequence ID" value="KAK1743486.1"/>
    <property type="molecule type" value="Genomic_DNA"/>
</dbReference>
<keyword evidence="4" id="KW-1185">Reference proteome</keyword>
<feature type="transmembrane region" description="Helical" evidence="2">
    <location>
        <begin position="220"/>
        <end position="244"/>
    </location>
</feature>
<name>A0AAD9DDC4_9STRA</name>
<keyword evidence="2" id="KW-1133">Transmembrane helix</keyword>
<feature type="compositionally biased region" description="Polar residues" evidence="1">
    <location>
        <begin position="21"/>
        <end position="33"/>
    </location>
</feature>